<dbReference type="AlphaFoldDB" id="A0AAN7TQ59"/>
<feature type="domain" description="T6SS Phospholipase effector Tle1-like catalytic" evidence="1">
    <location>
        <begin position="22"/>
        <end position="341"/>
    </location>
</feature>
<dbReference type="Pfam" id="PF09994">
    <property type="entry name" value="T6SS_Tle1-like_cat"/>
    <property type="match status" value="1"/>
</dbReference>
<organism evidence="2 3">
    <name type="scientific">Meristemomyces frigidus</name>
    <dbReference type="NCBI Taxonomy" id="1508187"/>
    <lineage>
        <taxon>Eukaryota</taxon>
        <taxon>Fungi</taxon>
        <taxon>Dikarya</taxon>
        <taxon>Ascomycota</taxon>
        <taxon>Pezizomycotina</taxon>
        <taxon>Dothideomycetes</taxon>
        <taxon>Dothideomycetidae</taxon>
        <taxon>Mycosphaerellales</taxon>
        <taxon>Teratosphaeriaceae</taxon>
        <taxon>Meristemomyces</taxon>
    </lineage>
</organism>
<sequence length="592" mass="67195">MSGERHRSVAQEEERTRVKLPKKLIICCDGTWMDSDNGWVPGSFGRPGHQQNPTNVTRLARAIKPEDEHHHPQIVYYQAGIGTGLGLYNHIVGGGTGLGLAENVRDAYVFLANNYSEHDGLVPNDSIFLVGFSRGAYTARTLGGFICAMGVLTKQTMSHFYECFEDWEHAGDPSYTPLFWDNYARHHQNIKVEIDKMKPDPKGSRSKDHAIRDKYLDDYFRALLALGLTQKVKIKAIGVWDTVGALGIPVNPLLHRAIPILPSFFRTYRFFDTKLHNSVENAYHALALDEQRAPYAPTVWERQESCHTNLEQVWFPGAHSNIGGSYPDPGMADITLAWMMDRLSGNMLDDRSKYEVHNWIHFDEHYLDHWYGCLNDWLTDHPEEQKVHKGWARGTVYDSNTFPLSILGQRTRSPGKYHGTFCETGNTDFSRLLSDTQEQIHSSVRARLDLGGLAPESDGSQTFPRGWNLGPLLTHLYRTLMGKKHPIYQPQSRNGPLANWRLHDAHTYHDTEHAPNGKIAVESGGLEEVQWQYMGKDQVNNRFLPEAKLGKYELQLLRHDEGVAEDIEFSNNGWRFVGKAGKVLVHGRTMPS</sequence>
<dbReference type="Proteomes" id="UP001310890">
    <property type="component" value="Unassembled WGS sequence"/>
</dbReference>
<evidence type="ECO:0000259" key="1">
    <source>
        <dbReference type="Pfam" id="PF09994"/>
    </source>
</evidence>
<gene>
    <name evidence="2" type="ORF">LTR62_004903</name>
</gene>
<dbReference type="PANTHER" id="PTHR33840">
    <property type="match status" value="1"/>
</dbReference>
<dbReference type="PANTHER" id="PTHR33840:SF1">
    <property type="entry name" value="TLE1 PHOSPHOLIPASE DOMAIN-CONTAINING PROTEIN"/>
    <property type="match status" value="1"/>
</dbReference>
<name>A0AAN7TQ59_9PEZI</name>
<dbReference type="InterPro" id="IPR018712">
    <property type="entry name" value="Tle1-like_cat"/>
</dbReference>
<reference evidence="2" key="1">
    <citation type="submission" date="2023-08" db="EMBL/GenBank/DDBJ databases">
        <title>Black Yeasts Isolated from many extreme environments.</title>
        <authorList>
            <person name="Coleine C."/>
            <person name="Stajich J.E."/>
            <person name="Selbmann L."/>
        </authorList>
    </citation>
    <scope>NUCLEOTIDE SEQUENCE</scope>
    <source>
        <strain evidence="2">CCFEE 5401</strain>
    </source>
</reference>
<protein>
    <recommendedName>
        <fullName evidence="1">T6SS Phospholipase effector Tle1-like catalytic domain-containing protein</fullName>
    </recommendedName>
</protein>
<proteinExistence type="predicted"/>
<evidence type="ECO:0000313" key="2">
    <source>
        <dbReference type="EMBL" id="KAK5111451.1"/>
    </source>
</evidence>
<dbReference type="EMBL" id="JAVRRL010000039">
    <property type="protein sequence ID" value="KAK5111451.1"/>
    <property type="molecule type" value="Genomic_DNA"/>
</dbReference>
<comment type="caution">
    <text evidence="2">The sequence shown here is derived from an EMBL/GenBank/DDBJ whole genome shotgun (WGS) entry which is preliminary data.</text>
</comment>
<accession>A0AAN7TQ59</accession>
<evidence type="ECO:0000313" key="3">
    <source>
        <dbReference type="Proteomes" id="UP001310890"/>
    </source>
</evidence>